<evidence type="ECO:0000256" key="1">
    <source>
        <dbReference type="ARBA" id="ARBA00009091"/>
    </source>
</evidence>
<sequence length="208" mass="22112">MKKTALLAATAAVLLASAPAQAQTPPAPPPVNHGPALAGVCILSLDGAIGSSTVGKYVQTRLQQISQQVQTELTSEQTAIQNEAKTLDAQKATMDPGAFEQKSASLQVRANAWQRKAQLRERELQATQQKALARVGQELEPVIRASYQQARCSLLLQRDSVILANPAMDITPSVITGLNAKITQFAFDRERLDQAAAAPAAAQPAKKP</sequence>
<dbReference type="SMART" id="SM00935">
    <property type="entry name" value="OmpH"/>
    <property type="match status" value="1"/>
</dbReference>
<dbReference type="Proteomes" id="UP000247763">
    <property type="component" value="Chromosome"/>
</dbReference>
<evidence type="ECO:0000313" key="5">
    <source>
        <dbReference type="Proteomes" id="UP000247763"/>
    </source>
</evidence>
<evidence type="ECO:0000256" key="2">
    <source>
        <dbReference type="ARBA" id="ARBA00022729"/>
    </source>
</evidence>
<dbReference type="RefSeq" id="WP_110450092.1">
    <property type="nucleotide sequence ID" value="NZ_CP029479.1"/>
</dbReference>
<dbReference type="SUPFAM" id="SSF111384">
    <property type="entry name" value="OmpH-like"/>
    <property type="match status" value="1"/>
</dbReference>
<dbReference type="GO" id="GO:0005829">
    <property type="term" value="C:cytosol"/>
    <property type="evidence" value="ECO:0007669"/>
    <property type="project" value="TreeGrafter"/>
</dbReference>
<organism evidence="4 5">
    <name type="scientific">Phenylobacterium parvum</name>
    <dbReference type="NCBI Taxonomy" id="2201350"/>
    <lineage>
        <taxon>Bacteria</taxon>
        <taxon>Pseudomonadati</taxon>
        <taxon>Pseudomonadota</taxon>
        <taxon>Alphaproteobacteria</taxon>
        <taxon>Caulobacterales</taxon>
        <taxon>Caulobacteraceae</taxon>
        <taxon>Phenylobacterium</taxon>
    </lineage>
</organism>
<proteinExistence type="inferred from homology"/>
<dbReference type="OrthoDB" id="7205456at2"/>
<feature type="signal peptide" evidence="3">
    <location>
        <begin position="1"/>
        <end position="22"/>
    </location>
</feature>
<dbReference type="InterPro" id="IPR005632">
    <property type="entry name" value="Chaperone_Skp"/>
</dbReference>
<evidence type="ECO:0000256" key="3">
    <source>
        <dbReference type="SAM" id="SignalP"/>
    </source>
</evidence>
<reference evidence="5" key="1">
    <citation type="submission" date="2018-05" db="EMBL/GenBank/DDBJ databases">
        <title>Genome sequencing of Phenylobacterium sp. HYN0004.</title>
        <authorList>
            <person name="Yi H."/>
            <person name="Baek C."/>
        </authorList>
    </citation>
    <scope>NUCLEOTIDE SEQUENCE [LARGE SCALE GENOMIC DNA]</scope>
    <source>
        <strain evidence="5">HYN0004</strain>
    </source>
</reference>
<dbReference type="GO" id="GO:0050821">
    <property type="term" value="P:protein stabilization"/>
    <property type="evidence" value="ECO:0007669"/>
    <property type="project" value="TreeGrafter"/>
</dbReference>
<protein>
    <submittedName>
        <fullName evidence="4">Outer membrane chaperone Skp</fullName>
    </submittedName>
</protein>
<dbReference type="Gene3D" id="3.30.910.20">
    <property type="entry name" value="Skp domain"/>
    <property type="match status" value="1"/>
</dbReference>
<dbReference type="AlphaFoldDB" id="A0A2Z3HRW0"/>
<keyword evidence="5" id="KW-1185">Reference proteome</keyword>
<comment type="similarity">
    <text evidence="1">Belongs to the Skp family.</text>
</comment>
<accession>A0A2Z3HRW0</accession>
<dbReference type="PANTHER" id="PTHR35089">
    <property type="entry name" value="CHAPERONE PROTEIN SKP"/>
    <property type="match status" value="1"/>
</dbReference>
<dbReference type="PANTHER" id="PTHR35089:SF1">
    <property type="entry name" value="CHAPERONE PROTEIN SKP"/>
    <property type="match status" value="1"/>
</dbReference>
<feature type="chain" id="PRO_5016350819" evidence="3">
    <location>
        <begin position="23"/>
        <end position="208"/>
    </location>
</feature>
<gene>
    <name evidence="4" type="ORF">HYN04_06950</name>
</gene>
<dbReference type="EMBL" id="CP029479">
    <property type="protein sequence ID" value="AWM77525.1"/>
    <property type="molecule type" value="Genomic_DNA"/>
</dbReference>
<name>A0A2Z3HRW0_9CAUL</name>
<dbReference type="GO" id="GO:0051082">
    <property type="term" value="F:unfolded protein binding"/>
    <property type="evidence" value="ECO:0007669"/>
    <property type="project" value="InterPro"/>
</dbReference>
<evidence type="ECO:0000313" key="4">
    <source>
        <dbReference type="EMBL" id="AWM77525.1"/>
    </source>
</evidence>
<dbReference type="Pfam" id="PF03938">
    <property type="entry name" value="OmpH"/>
    <property type="match status" value="1"/>
</dbReference>
<dbReference type="KEGG" id="phb:HYN04_06950"/>
<keyword evidence="2 3" id="KW-0732">Signal</keyword>
<dbReference type="InterPro" id="IPR024930">
    <property type="entry name" value="Skp_dom_sf"/>
</dbReference>